<organism evidence="2 3">
    <name type="scientific">Bacillus pseudomycoides</name>
    <dbReference type="NCBI Taxonomy" id="64104"/>
    <lineage>
        <taxon>Bacteria</taxon>
        <taxon>Bacillati</taxon>
        <taxon>Bacillota</taxon>
        <taxon>Bacilli</taxon>
        <taxon>Bacillales</taxon>
        <taxon>Bacillaceae</taxon>
        <taxon>Bacillus</taxon>
        <taxon>Bacillus cereus group</taxon>
    </lineage>
</organism>
<protein>
    <recommendedName>
        <fullName evidence="1">RNHCP domain-containing protein</fullName>
    </recommendedName>
</protein>
<evidence type="ECO:0000259" key="1">
    <source>
        <dbReference type="Pfam" id="PF12647"/>
    </source>
</evidence>
<comment type="caution">
    <text evidence="2">The sequence shown here is derived from an EMBL/GenBank/DDBJ whole genome shotgun (WGS) entry which is preliminary data.</text>
</comment>
<name>A0AA91VE83_9BACI</name>
<dbReference type="EMBL" id="NVOR01000034">
    <property type="protein sequence ID" value="PED82505.1"/>
    <property type="molecule type" value="Genomic_DNA"/>
</dbReference>
<dbReference type="Pfam" id="PF12647">
    <property type="entry name" value="RNHCP"/>
    <property type="match status" value="1"/>
</dbReference>
<sequence length="104" mass="12019">MNENKGFVCEHCNKNVFPLSNGSYRNHCPFCLYSKHLDDKMPGDRQSKCKGMMEPVQLKYHSKKGYQIVHSCKNCDIVQVNKIADKTVQSDDIIRFMNELSISM</sequence>
<proteinExistence type="predicted"/>
<dbReference type="InterPro" id="IPR024439">
    <property type="entry name" value="RNHCP"/>
</dbReference>
<dbReference type="Proteomes" id="UP000221020">
    <property type="component" value="Unassembled WGS sequence"/>
</dbReference>
<evidence type="ECO:0000313" key="3">
    <source>
        <dbReference type="Proteomes" id="UP000221020"/>
    </source>
</evidence>
<dbReference type="AlphaFoldDB" id="A0AA91VE83"/>
<feature type="domain" description="RNHCP" evidence="1">
    <location>
        <begin position="5"/>
        <end position="87"/>
    </location>
</feature>
<evidence type="ECO:0000313" key="2">
    <source>
        <dbReference type="EMBL" id="PED82505.1"/>
    </source>
</evidence>
<reference evidence="2 3" key="1">
    <citation type="submission" date="2017-09" db="EMBL/GenBank/DDBJ databases">
        <title>Large-scale bioinformatics analysis of Bacillus genomes uncovers conserved roles of natural products in bacterial physiology.</title>
        <authorList>
            <consortium name="Agbiome Team Llc"/>
            <person name="Bleich R.M."/>
            <person name="Grubbs K.J."/>
            <person name="Santa Maria K.C."/>
            <person name="Allen S.E."/>
            <person name="Farag S."/>
            <person name="Shank E.A."/>
            <person name="Bowers A."/>
        </authorList>
    </citation>
    <scope>NUCLEOTIDE SEQUENCE [LARGE SCALE GENOMIC DNA]</scope>
    <source>
        <strain evidence="2 3">AFS092012</strain>
    </source>
</reference>
<accession>A0AA91VE83</accession>
<gene>
    <name evidence="2" type="ORF">CON65_11690</name>
</gene>